<dbReference type="InterPro" id="IPR001486">
    <property type="entry name" value="Hemoglobin_trunc"/>
</dbReference>
<feature type="signal peptide" evidence="6">
    <location>
        <begin position="1"/>
        <end position="24"/>
    </location>
</feature>
<dbReference type="Gene3D" id="1.10.490.10">
    <property type="entry name" value="Globins"/>
    <property type="match status" value="1"/>
</dbReference>
<evidence type="ECO:0000256" key="6">
    <source>
        <dbReference type="SAM" id="SignalP"/>
    </source>
</evidence>
<evidence type="ECO:0000256" key="5">
    <source>
        <dbReference type="PIRSR" id="PIRSR601486-1"/>
    </source>
</evidence>
<organism evidence="7 8">
    <name type="scientific">Paracidovorax anthurii</name>
    <dbReference type="NCBI Taxonomy" id="78229"/>
    <lineage>
        <taxon>Bacteria</taxon>
        <taxon>Pseudomonadati</taxon>
        <taxon>Pseudomonadota</taxon>
        <taxon>Betaproteobacteria</taxon>
        <taxon>Burkholderiales</taxon>
        <taxon>Comamonadaceae</taxon>
        <taxon>Paracidovorax</taxon>
    </lineage>
</organism>
<evidence type="ECO:0000256" key="4">
    <source>
        <dbReference type="ARBA" id="ARBA00023004"/>
    </source>
</evidence>
<keyword evidence="4 5" id="KW-0408">Iron</keyword>
<accession>A0A328YHC5</accession>
<evidence type="ECO:0000313" key="8">
    <source>
        <dbReference type="Proteomes" id="UP000248856"/>
    </source>
</evidence>
<dbReference type="GO" id="GO:0046872">
    <property type="term" value="F:metal ion binding"/>
    <property type="evidence" value="ECO:0007669"/>
    <property type="project" value="UniProtKB-KW"/>
</dbReference>
<sequence>MQKQTLISLGLAACGLWLAGAVQAQPSPAMAAPASAPLYQAFGEKAGLIALMDDFMARLLADPRTRPYFQPANQQRIKEQLVDQFCALGGGPCVYKGADMKSSHANLDIRKSDFHALVEVLQQSMDARGIPFRSQNEMLALLAPMHRDIITPQGTEGQP</sequence>
<proteinExistence type="predicted"/>
<dbReference type="EMBL" id="QLTA01000080">
    <property type="protein sequence ID" value="RAR72674.1"/>
    <property type="molecule type" value="Genomic_DNA"/>
</dbReference>
<protein>
    <submittedName>
        <fullName evidence="7">Hemoglobin</fullName>
    </submittedName>
</protein>
<comment type="caution">
    <text evidence="7">The sequence shown here is derived from an EMBL/GenBank/DDBJ whole genome shotgun (WGS) entry which is preliminary data.</text>
</comment>
<name>A0A328YHC5_9BURK</name>
<dbReference type="GO" id="GO:0019825">
    <property type="term" value="F:oxygen binding"/>
    <property type="evidence" value="ECO:0007669"/>
    <property type="project" value="InterPro"/>
</dbReference>
<keyword evidence="8" id="KW-1185">Reference proteome</keyword>
<feature type="binding site" description="distal binding residue" evidence="5">
    <location>
        <position position="104"/>
    </location>
    <ligand>
        <name>heme</name>
        <dbReference type="ChEBI" id="CHEBI:30413"/>
    </ligand>
    <ligandPart>
        <name>Fe</name>
        <dbReference type="ChEBI" id="CHEBI:18248"/>
    </ligandPart>
</feature>
<dbReference type="InterPro" id="IPR009050">
    <property type="entry name" value="Globin-like_sf"/>
</dbReference>
<evidence type="ECO:0000256" key="2">
    <source>
        <dbReference type="ARBA" id="ARBA00022617"/>
    </source>
</evidence>
<keyword evidence="2 5" id="KW-0349">Heme</keyword>
<evidence type="ECO:0000256" key="1">
    <source>
        <dbReference type="ARBA" id="ARBA00022448"/>
    </source>
</evidence>
<keyword evidence="1" id="KW-0813">Transport</keyword>
<dbReference type="AlphaFoldDB" id="A0A328YHC5"/>
<keyword evidence="3 5" id="KW-0479">Metal-binding</keyword>
<dbReference type="SUPFAM" id="SSF46458">
    <property type="entry name" value="Globin-like"/>
    <property type="match status" value="1"/>
</dbReference>
<dbReference type="OrthoDB" id="9795814at2"/>
<evidence type="ECO:0000256" key="3">
    <source>
        <dbReference type="ARBA" id="ARBA00022723"/>
    </source>
</evidence>
<evidence type="ECO:0000313" key="7">
    <source>
        <dbReference type="EMBL" id="RAR72674.1"/>
    </source>
</evidence>
<dbReference type="CDD" id="cd00454">
    <property type="entry name" value="TrHb1_N"/>
    <property type="match status" value="1"/>
</dbReference>
<dbReference type="RefSeq" id="WP_111882483.1">
    <property type="nucleotide sequence ID" value="NZ_CBCSGC010000133.1"/>
</dbReference>
<keyword evidence="6" id="KW-0732">Signal</keyword>
<gene>
    <name evidence="7" type="ORF">AX018_10809</name>
</gene>
<reference evidence="7 8" key="1">
    <citation type="submission" date="2018-06" db="EMBL/GenBank/DDBJ databases">
        <title>Genomic Encyclopedia of Archaeal and Bacterial Type Strains, Phase II (KMG-II): from individual species to whole genera.</title>
        <authorList>
            <person name="Goeker M."/>
        </authorList>
    </citation>
    <scope>NUCLEOTIDE SEQUENCE [LARGE SCALE GENOMIC DNA]</scope>
    <source>
        <strain evidence="7 8">CFPB 3232</strain>
    </source>
</reference>
<dbReference type="Proteomes" id="UP000248856">
    <property type="component" value="Unassembled WGS sequence"/>
</dbReference>
<dbReference type="GO" id="GO:0020037">
    <property type="term" value="F:heme binding"/>
    <property type="evidence" value="ECO:0007669"/>
    <property type="project" value="InterPro"/>
</dbReference>
<dbReference type="Pfam" id="PF01152">
    <property type="entry name" value="Bac_globin"/>
    <property type="match status" value="1"/>
</dbReference>
<dbReference type="InterPro" id="IPR012292">
    <property type="entry name" value="Globin/Proto"/>
</dbReference>
<feature type="chain" id="PRO_5016352926" evidence="6">
    <location>
        <begin position="25"/>
        <end position="159"/>
    </location>
</feature>